<dbReference type="InterPro" id="IPR006168">
    <property type="entry name" value="G3P_DH_NAD-dep"/>
</dbReference>
<dbReference type="AlphaFoldDB" id="A0A2K9C9G1"/>
<dbReference type="GO" id="GO:0046168">
    <property type="term" value="P:glycerol-3-phosphate catabolic process"/>
    <property type="evidence" value="ECO:0007669"/>
    <property type="project" value="InterPro"/>
</dbReference>
<dbReference type="InterPro" id="IPR011128">
    <property type="entry name" value="G3P_DH_NAD-dep_N"/>
</dbReference>
<comment type="pathway">
    <text evidence="9">Membrane lipid metabolism; glycerophospholipid metabolism.</text>
</comment>
<comment type="function">
    <text evidence="9">Catalyzes the reduction of the glycolytic intermediate dihydroxyacetone phosphate (DHAP) to sn-glycerol 3-phosphate (G3P), the key precursor for phospholipid synthesis.</text>
</comment>
<dbReference type="GO" id="GO:0051287">
    <property type="term" value="F:NAD binding"/>
    <property type="evidence" value="ECO:0007669"/>
    <property type="project" value="InterPro"/>
</dbReference>
<evidence type="ECO:0000256" key="12">
    <source>
        <dbReference type="PIRSR" id="PIRSR000114-3"/>
    </source>
</evidence>
<dbReference type="SUPFAM" id="SSF48179">
    <property type="entry name" value="6-phosphogluconate dehydrogenase C-terminal domain-like"/>
    <property type="match status" value="1"/>
</dbReference>
<dbReference type="FunFam" id="3.40.50.720:FF:000019">
    <property type="entry name" value="Glycerol-3-phosphate dehydrogenase [NAD(P)+]"/>
    <property type="match status" value="1"/>
</dbReference>
<dbReference type="PRINTS" id="PR00077">
    <property type="entry name" value="GPDHDRGNASE"/>
</dbReference>
<dbReference type="GO" id="GO:0005975">
    <property type="term" value="P:carbohydrate metabolic process"/>
    <property type="evidence" value="ECO:0007669"/>
    <property type="project" value="InterPro"/>
</dbReference>
<dbReference type="NCBIfam" id="NF000940">
    <property type="entry name" value="PRK00094.1-2"/>
    <property type="match status" value="1"/>
</dbReference>
<feature type="binding site" evidence="9">
    <location>
        <position position="258"/>
    </location>
    <ligand>
        <name>NADPH</name>
        <dbReference type="ChEBI" id="CHEBI:57783"/>
    </ligand>
</feature>
<dbReference type="GO" id="GO:0046167">
    <property type="term" value="P:glycerol-3-phosphate biosynthetic process"/>
    <property type="evidence" value="ECO:0007669"/>
    <property type="project" value="UniProtKB-UniRule"/>
</dbReference>
<comment type="subcellular location">
    <subcellularLocation>
        <location evidence="9">Cytoplasm</location>
    </subcellularLocation>
</comment>
<proteinExistence type="inferred from homology"/>
<keyword evidence="5 9" id="KW-0520">NAD</keyword>
<comment type="catalytic activity">
    <reaction evidence="9 14">
        <text>sn-glycerol 3-phosphate + NADP(+) = dihydroxyacetone phosphate + NADPH + H(+)</text>
        <dbReference type="Rhea" id="RHEA:11096"/>
        <dbReference type="ChEBI" id="CHEBI:15378"/>
        <dbReference type="ChEBI" id="CHEBI:57597"/>
        <dbReference type="ChEBI" id="CHEBI:57642"/>
        <dbReference type="ChEBI" id="CHEBI:57783"/>
        <dbReference type="ChEBI" id="CHEBI:58349"/>
        <dbReference type="EC" id="1.1.1.94"/>
    </reaction>
</comment>
<dbReference type="OrthoDB" id="9812273at2"/>
<evidence type="ECO:0000259" key="15">
    <source>
        <dbReference type="Pfam" id="PF01210"/>
    </source>
</evidence>
<feature type="binding site" evidence="9">
    <location>
        <position position="257"/>
    </location>
    <ligand>
        <name>sn-glycerol 3-phosphate</name>
        <dbReference type="ChEBI" id="CHEBI:57597"/>
    </ligand>
</feature>
<evidence type="ECO:0000256" key="5">
    <source>
        <dbReference type="ARBA" id="ARBA00023027"/>
    </source>
</evidence>
<evidence type="ECO:0000256" key="6">
    <source>
        <dbReference type="ARBA" id="ARBA00023098"/>
    </source>
</evidence>
<protein>
    <recommendedName>
        <fullName evidence="9">Glycerol-3-phosphate dehydrogenase [NAD(P)+]</fullName>
        <ecNumber evidence="9">1.1.1.94</ecNumber>
    </recommendedName>
    <alternativeName>
        <fullName evidence="9">NAD(P)(+)-dependent glycerol-3-phosphate dehydrogenase</fullName>
    </alternativeName>
    <alternativeName>
        <fullName evidence="9">NAD(P)H-dependent dihydroxyacetone-phosphate reductase</fullName>
    </alternativeName>
</protein>
<evidence type="ECO:0000256" key="1">
    <source>
        <dbReference type="ARBA" id="ARBA00011009"/>
    </source>
</evidence>
<dbReference type="NCBIfam" id="NF000942">
    <property type="entry name" value="PRK00094.1-4"/>
    <property type="match status" value="1"/>
</dbReference>
<keyword evidence="7 9" id="KW-0594">Phospholipid biosynthesis</keyword>
<name>A0A2K9C9G1_9MOLU</name>
<dbReference type="UniPathway" id="UPA00940"/>
<dbReference type="EMBL" id="CP025257">
    <property type="protein sequence ID" value="AUF83665.1"/>
    <property type="molecule type" value="Genomic_DNA"/>
</dbReference>
<feature type="binding site" evidence="9">
    <location>
        <position position="107"/>
    </location>
    <ligand>
        <name>NADPH</name>
        <dbReference type="ChEBI" id="CHEBI:57783"/>
    </ligand>
</feature>
<feature type="active site" description="Proton acceptor" evidence="9 10">
    <location>
        <position position="194"/>
    </location>
</feature>
<sequence length="333" mass="36126">MNKNVTIIGTGAYGTALANVLSDNGHNVLMYGIEETQVNDININHENSFFFKNIKINSKIKATSDLAAALENTEILILGVPSFAIRGVLQDIKKYGKNEMVIVNTAKGLDDKELGLLSDVIKKEFAGTGLMKCYTALYGPSVAIEVIERKPTGLMLVSDDINAASENAKIFTNEYFFVYPWDDIAGCEIGAALKNTVAIAAGIFSGFKAGDNAQASLITLGLNEIYIIAKEFGAKVETFLNYAGLGDLILTASSVKSRNFRLGVAIVEQGDAKTALLNTQYTVEGVASAEIAYKICKKMKISSSLFEIIYEILYNNNRPISLINNVFKNVNLV</sequence>
<dbReference type="GO" id="GO:0008654">
    <property type="term" value="P:phospholipid biosynthetic process"/>
    <property type="evidence" value="ECO:0007669"/>
    <property type="project" value="UniProtKB-KW"/>
</dbReference>
<dbReference type="Gene3D" id="3.40.50.720">
    <property type="entry name" value="NAD(P)-binding Rossmann-like Domain"/>
    <property type="match status" value="1"/>
</dbReference>
<dbReference type="PANTHER" id="PTHR11728">
    <property type="entry name" value="GLYCEROL-3-PHOSPHATE DEHYDROGENASE"/>
    <property type="match status" value="1"/>
</dbReference>
<keyword evidence="4 9" id="KW-0560">Oxidoreductase</keyword>
<comment type="catalytic activity">
    <reaction evidence="9">
        <text>sn-glycerol 3-phosphate + NAD(+) = dihydroxyacetone phosphate + NADH + H(+)</text>
        <dbReference type="Rhea" id="RHEA:11092"/>
        <dbReference type="ChEBI" id="CHEBI:15378"/>
        <dbReference type="ChEBI" id="CHEBI:57540"/>
        <dbReference type="ChEBI" id="CHEBI:57597"/>
        <dbReference type="ChEBI" id="CHEBI:57642"/>
        <dbReference type="ChEBI" id="CHEBI:57945"/>
        <dbReference type="EC" id="1.1.1.94"/>
    </reaction>
</comment>
<feature type="binding site" evidence="12">
    <location>
        <begin position="9"/>
        <end position="14"/>
    </location>
    <ligand>
        <name>NAD(+)</name>
        <dbReference type="ChEBI" id="CHEBI:57540"/>
    </ligand>
</feature>
<feature type="binding site" evidence="11">
    <location>
        <begin position="258"/>
        <end position="259"/>
    </location>
    <ligand>
        <name>substrate</name>
    </ligand>
</feature>
<feature type="binding site" evidence="9">
    <location>
        <position position="247"/>
    </location>
    <ligand>
        <name>sn-glycerol 3-phosphate</name>
        <dbReference type="ChEBI" id="CHEBI:57597"/>
    </ligand>
</feature>
<evidence type="ECO:0000256" key="3">
    <source>
        <dbReference type="ARBA" id="ARBA00022857"/>
    </source>
</evidence>
<dbReference type="GO" id="GO:0005829">
    <property type="term" value="C:cytosol"/>
    <property type="evidence" value="ECO:0007669"/>
    <property type="project" value="TreeGrafter"/>
</dbReference>
<evidence type="ECO:0000256" key="4">
    <source>
        <dbReference type="ARBA" id="ARBA00023002"/>
    </source>
</evidence>
<dbReference type="InterPro" id="IPR008927">
    <property type="entry name" value="6-PGluconate_DH-like_C_sf"/>
</dbReference>
<dbReference type="PANTHER" id="PTHR11728:SF1">
    <property type="entry name" value="GLYCEROL-3-PHOSPHATE DEHYDROGENASE [NAD(+)] 2, CHLOROPLASTIC"/>
    <property type="match status" value="1"/>
</dbReference>
<keyword evidence="6 9" id="KW-0443">Lipid metabolism</keyword>
<dbReference type="SUPFAM" id="SSF51735">
    <property type="entry name" value="NAD(P)-binding Rossmann-fold domains"/>
    <property type="match status" value="1"/>
</dbReference>
<dbReference type="Gene3D" id="1.10.1040.10">
    <property type="entry name" value="N-(1-d-carboxylethyl)-l-norvaline Dehydrogenase, domain 2"/>
    <property type="match status" value="1"/>
</dbReference>
<dbReference type="InterPro" id="IPR013328">
    <property type="entry name" value="6PGD_dom2"/>
</dbReference>
<feature type="binding site" evidence="9">
    <location>
        <position position="141"/>
    </location>
    <ligand>
        <name>sn-glycerol 3-phosphate</name>
        <dbReference type="ChEBI" id="CHEBI:57597"/>
    </ligand>
</feature>
<feature type="binding site" evidence="12">
    <location>
        <position position="143"/>
    </location>
    <ligand>
        <name>NAD(+)</name>
        <dbReference type="ChEBI" id="CHEBI:57540"/>
    </ligand>
</feature>
<dbReference type="Pfam" id="PF07479">
    <property type="entry name" value="NAD_Gly3P_dh_C"/>
    <property type="match status" value="1"/>
</dbReference>
<feature type="binding site" evidence="9">
    <location>
        <position position="107"/>
    </location>
    <ligand>
        <name>sn-glycerol 3-phosphate</name>
        <dbReference type="ChEBI" id="CHEBI:57597"/>
    </ligand>
</feature>
<evidence type="ECO:0000256" key="10">
    <source>
        <dbReference type="PIRSR" id="PIRSR000114-1"/>
    </source>
</evidence>
<evidence type="ECO:0000259" key="16">
    <source>
        <dbReference type="Pfam" id="PF07479"/>
    </source>
</evidence>
<dbReference type="InterPro" id="IPR006109">
    <property type="entry name" value="G3P_DH_NAD-dep_C"/>
</dbReference>
<dbReference type="KEGG" id="msyr:CXP39_02550"/>
<feature type="binding site" evidence="9">
    <location>
        <position position="13"/>
    </location>
    <ligand>
        <name>NADPH</name>
        <dbReference type="ChEBI" id="CHEBI:57783"/>
    </ligand>
</feature>
<evidence type="ECO:0000256" key="8">
    <source>
        <dbReference type="ARBA" id="ARBA00023264"/>
    </source>
</evidence>
<dbReference type="HAMAP" id="MF_00394">
    <property type="entry name" value="NAD_Glyc3P_dehydrog"/>
    <property type="match status" value="1"/>
</dbReference>
<evidence type="ECO:0000313" key="17">
    <source>
        <dbReference type="EMBL" id="AUF83665.1"/>
    </source>
</evidence>
<dbReference type="PIRSF" id="PIRSF000114">
    <property type="entry name" value="Glycerol-3-P_dh"/>
    <property type="match status" value="1"/>
</dbReference>
<evidence type="ECO:0000256" key="11">
    <source>
        <dbReference type="PIRSR" id="PIRSR000114-2"/>
    </source>
</evidence>
<dbReference type="InterPro" id="IPR036291">
    <property type="entry name" value="NAD(P)-bd_dom_sf"/>
</dbReference>
<feature type="binding site" evidence="12">
    <location>
        <position position="258"/>
    </location>
    <ligand>
        <name>NAD(+)</name>
        <dbReference type="ChEBI" id="CHEBI:57540"/>
    </ligand>
</feature>
<feature type="binding site" evidence="9">
    <location>
        <position position="143"/>
    </location>
    <ligand>
        <name>NADPH</name>
        <dbReference type="ChEBI" id="CHEBI:57783"/>
    </ligand>
</feature>
<dbReference type="GO" id="GO:0006650">
    <property type="term" value="P:glycerophospholipid metabolic process"/>
    <property type="evidence" value="ECO:0007669"/>
    <property type="project" value="UniProtKB-UniRule"/>
</dbReference>
<dbReference type="GO" id="GO:0141153">
    <property type="term" value="F:glycerol-3-phosphate dehydrogenase (NADP+) activity"/>
    <property type="evidence" value="ECO:0007669"/>
    <property type="project" value="RHEA"/>
</dbReference>
<accession>A0A2K9C9G1</accession>
<dbReference type="Proteomes" id="UP000233419">
    <property type="component" value="Chromosome"/>
</dbReference>
<keyword evidence="9" id="KW-0547">Nucleotide-binding</keyword>
<gene>
    <name evidence="9" type="primary">gpsA</name>
    <name evidence="17" type="ORF">CXP39_02550</name>
</gene>
<feature type="binding site" evidence="9">
    <location>
        <position position="258"/>
    </location>
    <ligand>
        <name>sn-glycerol 3-phosphate</name>
        <dbReference type="ChEBI" id="CHEBI:57597"/>
    </ligand>
</feature>
<organism evidence="17 18">
    <name type="scientific">Mesoplasma syrphidae</name>
    <dbReference type="NCBI Taxonomy" id="225999"/>
    <lineage>
        <taxon>Bacteria</taxon>
        <taxon>Bacillati</taxon>
        <taxon>Mycoplasmatota</taxon>
        <taxon>Mollicutes</taxon>
        <taxon>Entomoplasmatales</taxon>
        <taxon>Entomoplasmataceae</taxon>
        <taxon>Mesoplasma</taxon>
    </lineage>
</organism>
<keyword evidence="2 9" id="KW-0444">Lipid biosynthesis</keyword>
<feature type="domain" description="Glycerol-3-phosphate dehydrogenase NAD-dependent N-terminal" evidence="15">
    <location>
        <begin position="4"/>
        <end position="163"/>
    </location>
</feature>
<reference evidence="17 18" key="1">
    <citation type="submission" date="2017-12" db="EMBL/GenBank/DDBJ databases">
        <title>Mesoplasma syrphidae YJS, Complete Genome.</title>
        <authorList>
            <person name="Knight T.F."/>
            <person name="Citino T."/>
            <person name="Rubinstein R."/>
            <person name="Neuschaefer Z."/>
        </authorList>
    </citation>
    <scope>NUCLEOTIDE SEQUENCE [LARGE SCALE GENOMIC DNA]</scope>
    <source>
        <strain evidence="17 18">YJS</strain>
    </source>
</reference>
<comment type="caution">
    <text evidence="9">Lacks conserved residue(s) required for the propagation of feature annotation.</text>
</comment>
<comment type="similarity">
    <text evidence="1 9 13">Belongs to the NAD-dependent glycerol-3-phosphate dehydrogenase family.</text>
</comment>
<feature type="binding site" evidence="9">
    <location>
        <position position="139"/>
    </location>
    <ligand>
        <name>sn-glycerol 3-phosphate</name>
        <dbReference type="ChEBI" id="CHEBI:57597"/>
    </ligand>
</feature>
<feature type="binding site" evidence="11">
    <location>
        <position position="107"/>
    </location>
    <ligand>
        <name>substrate</name>
    </ligand>
</feature>
<feature type="binding site" evidence="9">
    <location>
        <position position="194"/>
    </location>
    <ligand>
        <name>sn-glycerol 3-phosphate</name>
        <dbReference type="ChEBI" id="CHEBI:57597"/>
    </ligand>
</feature>
<evidence type="ECO:0000256" key="7">
    <source>
        <dbReference type="ARBA" id="ARBA00023209"/>
    </source>
</evidence>
<dbReference type="RefSeq" id="WP_027047986.1">
    <property type="nucleotide sequence ID" value="NZ_CP025257.1"/>
</dbReference>
<keyword evidence="8 9" id="KW-1208">Phospholipid metabolism</keyword>
<dbReference type="GO" id="GO:0141152">
    <property type="term" value="F:glycerol-3-phosphate dehydrogenase (NAD+) activity"/>
    <property type="evidence" value="ECO:0007669"/>
    <property type="project" value="RHEA"/>
</dbReference>
<evidence type="ECO:0000256" key="2">
    <source>
        <dbReference type="ARBA" id="ARBA00022516"/>
    </source>
</evidence>
<keyword evidence="18" id="KW-1185">Reference proteome</keyword>
<evidence type="ECO:0000313" key="18">
    <source>
        <dbReference type="Proteomes" id="UP000233419"/>
    </source>
</evidence>
<feature type="binding site" evidence="9">
    <location>
        <position position="284"/>
    </location>
    <ligand>
        <name>NADPH</name>
        <dbReference type="ChEBI" id="CHEBI:57783"/>
    </ligand>
</feature>
<evidence type="ECO:0000256" key="9">
    <source>
        <dbReference type="HAMAP-Rule" id="MF_00394"/>
    </source>
</evidence>
<dbReference type="Pfam" id="PF01210">
    <property type="entry name" value="NAD_Gly3P_dh_N"/>
    <property type="match status" value="1"/>
</dbReference>
<feature type="binding site" evidence="9">
    <location>
        <position position="259"/>
    </location>
    <ligand>
        <name>sn-glycerol 3-phosphate</name>
        <dbReference type="ChEBI" id="CHEBI:57597"/>
    </ligand>
</feature>
<keyword evidence="3 9" id="KW-0521">NADP</keyword>
<keyword evidence="9" id="KW-0963">Cytoplasm</keyword>
<dbReference type="EC" id="1.1.1.94" evidence="9"/>
<evidence type="ECO:0000256" key="14">
    <source>
        <dbReference type="RuleBase" id="RU000439"/>
    </source>
</evidence>
<evidence type="ECO:0000256" key="13">
    <source>
        <dbReference type="RuleBase" id="RU000437"/>
    </source>
</evidence>
<feature type="domain" description="Glycerol-3-phosphate dehydrogenase NAD-dependent C-terminal" evidence="16">
    <location>
        <begin position="183"/>
        <end position="323"/>
    </location>
</feature>